<dbReference type="RefSeq" id="WP_152189835.1">
    <property type="nucleotide sequence ID" value="NZ_WFKK01000028.1"/>
</dbReference>
<evidence type="ECO:0000313" key="3">
    <source>
        <dbReference type="EMBL" id="KAB7891138.1"/>
    </source>
</evidence>
<proteinExistence type="predicted"/>
<comment type="caution">
    <text evidence="2">The sequence shown here is derived from an EMBL/GenBank/DDBJ whole genome shotgun (WGS) entry which is preliminary data.</text>
</comment>
<keyword evidence="1" id="KW-0812">Transmembrane</keyword>
<dbReference type="EMBL" id="WFKJ01000019">
    <property type="protein sequence ID" value="KAB7891138.1"/>
    <property type="molecule type" value="Genomic_DNA"/>
</dbReference>
<dbReference type="AlphaFoldDB" id="A0A6L4WRV7"/>
<organism evidence="2 5">
    <name type="scientific">Poseidonibacter ostreae</name>
    <dbReference type="NCBI Taxonomy" id="2654171"/>
    <lineage>
        <taxon>Bacteria</taxon>
        <taxon>Pseudomonadati</taxon>
        <taxon>Campylobacterota</taxon>
        <taxon>Epsilonproteobacteria</taxon>
        <taxon>Campylobacterales</taxon>
        <taxon>Arcobacteraceae</taxon>
        <taxon>Poseidonibacter</taxon>
    </lineage>
</organism>
<keyword evidence="4" id="KW-1185">Reference proteome</keyword>
<feature type="transmembrane region" description="Helical" evidence="1">
    <location>
        <begin position="67"/>
        <end position="88"/>
    </location>
</feature>
<sequence length="89" mass="10229">MSEMSFKQAKELVERMEFSEIALKNATKVLDDSYKTFGKASENFDKTLNKQEEILEKLPQLDKKMSYMFLAVAINIGFILGLLIGKYIL</sequence>
<gene>
    <name evidence="3" type="ORF">GBG18_07460</name>
    <name evidence="2" type="ORF">GBG19_09805</name>
</gene>
<name>A0A6L4WRV7_9BACT</name>
<keyword evidence="1" id="KW-1133">Transmembrane helix</keyword>
<accession>A0A6L4WRV7</accession>
<keyword evidence="1" id="KW-0472">Membrane</keyword>
<reference evidence="4 5" key="1">
    <citation type="submission" date="2019-10" db="EMBL/GenBank/DDBJ databases">
        <title>Poseidonibacter ostreae sp. nov., isolated from the gut of the Ostrea denselamellosa.</title>
        <authorList>
            <person name="Choi A."/>
        </authorList>
    </citation>
    <scope>NUCLEOTIDE SEQUENCE [LARGE SCALE GENOMIC DNA]</scope>
    <source>
        <strain evidence="2 5">SJOD-M-33</strain>
        <strain evidence="3 4">SJOD-M-5</strain>
    </source>
</reference>
<dbReference type="Proteomes" id="UP000472839">
    <property type="component" value="Unassembled WGS sequence"/>
</dbReference>
<evidence type="ECO:0000313" key="4">
    <source>
        <dbReference type="Proteomes" id="UP000461010"/>
    </source>
</evidence>
<dbReference type="EMBL" id="WFKK01000028">
    <property type="protein sequence ID" value="KAB7887869.1"/>
    <property type="molecule type" value="Genomic_DNA"/>
</dbReference>
<evidence type="ECO:0000313" key="2">
    <source>
        <dbReference type="EMBL" id="KAB7887869.1"/>
    </source>
</evidence>
<evidence type="ECO:0000256" key="1">
    <source>
        <dbReference type="SAM" id="Phobius"/>
    </source>
</evidence>
<protein>
    <submittedName>
        <fullName evidence="2">Uncharacterized protein</fullName>
    </submittedName>
</protein>
<dbReference type="Proteomes" id="UP000461010">
    <property type="component" value="Unassembled WGS sequence"/>
</dbReference>
<evidence type="ECO:0000313" key="5">
    <source>
        <dbReference type="Proteomes" id="UP000472839"/>
    </source>
</evidence>